<feature type="non-terminal residue" evidence="2">
    <location>
        <position position="47"/>
    </location>
</feature>
<dbReference type="AlphaFoldDB" id="A0A6J4R9U8"/>
<evidence type="ECO:0000256" key="1">
    <source>
        <dbReference type="SAM" id="MobiDB-lite"/>
    </source>
</evidence>
<keyword evidence="2" id="KW-0032">Aminotransferase</keyword>
<reference evidence="2" key="1">
    <citation type="submission" date="2020-02" db="EMBL/GenBank/DDBJ databases">
        <authorList>
            <person name="Meier V. D."/>
        </authorList>
    </citation>
    <scope>NUCLEOTIDE SEQUENCE</scope>
    <source>
        <strain evidence="2">AVDCRST_MAG05</strain>
    </source>
</reference>
<evidence type="ECO:0000313" key="2">
    <source>
        <dbReference type="EMBL" id="CAA9468264.1"/>
    </source>
</evidence>
<feature type="non-terminal residue" evidence="2">
    <location>
        <position position="1"/>
    </location>
</feature>
<accession>A0A6J4R9U8</accession>
<organism evidence="2">
    <name type="scientific">uncultured Rubrobacteraceae bacterium</name>
    <dbReference type="NCBI Taxonomy" id="349277"/>
    <lineage>
        <taxon>Bacteria</taxon>
        <taxon>Bacillati</taxon>
        <taxon>Actinomycetota</taxon>
        <taxon>Rubrobacteria</taxon>
        <taxon>Rubrobacterales</taxon>
        <taxon>Rubrobacteraceae</taxon>
        <taxon>environmental samples</taxon>
    </lineage>
</organism>
<protein>
    <submittedName>
        <fullName evidence="2">Omega-amino acid--pyruvate aminotransferase</fullName>
        <ecNumber evidence="2">2.6.1.18</ecNumber>
    </submittedName>
</protein>
<gene>
    <name evidence="2" type="ORF">AVDCRST_MAG05-286</name>
</gene>
<dbReference type="EC" id="2.6.1.18" evidence="2"/>
<dbReference type="EMBL" id="CADCVM010000036">
    <property type="protein sequence ID" value="CAA9468264.1"/>
    <property type="molecule type" value="Genomic_DNA"/>
</dbReference>
<feature type="compositionally biased region" description="Basic residues" evidence="1">
    <location>
        <begin position="30"/>
        <end position="47"/>
    </location>
</feature>
<sequence>LPLRRQGRARHPVLPGAGLRQGGPQPHSGDHRRRPHGARKRAGLQGL</sequence>
<keyword evidence="2" id="KW-0670">Pyruvate</keyword>
<feature type="compositionally biased region" description="Basic residues" evidence="1">
    <location>
        <begin position="1"/>
        <end position="11"/>
    </location>
</feature>
<keyword evidence="2" id="KW-0808">Transferase</keyword>
<proteinExistence type="predicted"/>
<dbReference type="GO" id="GO:0016223">
    <property type="term" value="F:beta-alanine:pyruvate transaminase activity"/>
    <property type="evidence" value="ECO:0007669"/>
    <property type="project" value="UniProtKB-EC"/>
</dbReference>
<name>A0A6J4R9U8_9ACTN</name>
<feature type="region of interest" description="Disordered" evidence="1">
    <location>
        <begin position="1"/>
        <end position="47"/>
    </location>
</feature>